<feature type="chain" id="PRO_5045285414" evidence="1">
    <location>
        <begin position="32"/>
        <end position="223"/>
    </location>
</feature>
<dbReference type="RefSeq" id="WP_205357296.1">
    <property type="nucleotide sequence ID" value="NZ_JADKYB010000006.1"/>
</dbReference>
<feature type="signal peptide" evidence="1">
    <location>
        <begin position="1"/>
        <end position="31"/>
    </location>
</feature>
<protein>
    <submittedName>
        <fullName evidence="2">Uncharacterized protein</fullName>
    </submittedName>
</protein>
<name>A0ABS2TR05_9ACTN</name>
<evidence type="ECO:0000313" key="3">
    <source>
        <dbReference type="Proteomes" id="UP000749040"/>
    </source>
</evidence>
<dbReference type="EMBL" id="JADKYB010000006">
    <property type="protein sequence ID" value="MBM9505426.1"/>
    <property type="molecule type" value="Genomic_DNA"/>
</dbReference>
<dbReference type="Proteomes" id="UP000749040">
    <property type="component" value="Unassembled WGS sequence"/>
</dbReference>
<reference evidence="2 3" key="1">
    <citation type="submission" date="2021-01" db="EMBL/GenBank/DDBJ databases">
        <title>Streptomyces acididurans sp. nov., isolated from a peat swamp forest soil.</title>
        <authorList>
            <person name="Chantavorakit T."/>
            <person name="Duangmal K."/>
        </authorList>
    </citation>
    <scope>NUCLEOTIDE SEQUENCE [LARGE SCALE GENOMIC DNA]</scope>
    <source>
        <strain evidence="2 3">KK5PA1</strain>
    </source>
</reference>
<comment type="caution">
    <text evidence="2">The sequence shown here is derived from an EMBL/GenBank/DDBJ whole genome shotgun (WGS) entry which is preliminary data.</text>
</comment>
<dbReference type="PROSITE" id="PS51257">
    <property type="entry name" value="PROKAR_LIPOPROTEIN"/>
    <property type="match status" value="1"/>
</dbReference>
<evidence type="ECO:0000256" key="1">
    <source>
        <dbReference type="SAM" id="SignalP"/>
    </source>
</evidence>
<proteinExistence type="predicted"/>
<sequence>MRVRAIARVRRTAVALGAVALLCAGSTGCSATGGKVAQAGPPPVWQPADQGLITWNYDPSNAGTTWNPTARTNGCLFLTAVLLRSPATLTHVLYGLSGAQPSGLTPGRNRIGLYSATGTLLAQTADQTPIWSDPARQKVNEVPWTTPRHAAAGRYYVVFLYNGVTSGLNFKASGAGPTANAGAPPGLMRYSMIRAGAAELPARLDLRRQVTPLPFNSQWIGLN</sequence>
<keyword evidence="1" id="KW-0732">Signal</keyword>
<gene>
    <name evidence="2" type="ORF">ITX44_12875</name>
</gene>
<organism evidence="2 3">
    <name type="scientific">Actinacidiphila acididurans</name>
    <dbReference type="NCBI Taxonomy" id="2784346"/>
    <lineage>
        <taxon>Bacteria</taxon>
        <taxon>Bacillati</taxon>
        <taxon>Actinomycetota</taxon>
        <taxon>Actinomycetes</taxon>
        <taxon>Kitasatosporales</taxon>
        <taxon>Streptomycetaceae</taxon>
        <taxon>Actinacidiphila</taxon>
    </lineage>
</organism>
<evidence type="ECO:0000313" key="2">
    <source>
        <dbReference type="EMBL" id="MBM9505426.1"/>
    </source>
</evidence>
<accession>A0ABS2TR05</accession>
<keyword evidence="3" id="KW-1185">Reference proteome</keyword>